<sequence>MARRIDYSARYQHSPEQVYAALADRSYWEARVEEMRKHSENHVEHFEVTDSGIDLVLHHILPRTDLPDIAQTVMKKDLVITRKESYGAFGDTVTGTYEASIPAGPGNLSGTMELFATETGSTLRTTSEAKVFIPFIGAKLEQLMLINLVDLFRTEAQVTATWLAAR</sequence>
<comment type="caution">
    <text evidence="1">The sequence shown here is derived from an EMBL/GenBank/DDBJ whole genome shotgun (WGS) entry which is preliminary data.</text>
</comment>
<accession>A0A0C2WGM4</accession>
<evidence type="ECO:0000313" key="2">
    <source>
        <dbReference type="Proteomes" id="UP000325576"/>
    </source>
</evidence>
<dbReference type="Pfam" id="PF10698">
    <property type="entry name" value="DUF2505"/>
    <property type="match status" value="1"/>
</dbReference>
<organism evidence="1 2">
    <name type="scientific">Rhodococcus erythropolis</name>
    <name type="common">Arthrobacter picolinophilus</name>
    <dbReference type="NCBI Taxonomy" id="1833"/>
    <lineage>
        <taxon>Bacteria</taxon>
        <taxon>Bacillati</taxon>
        <taxon>Actinomycetota</taxon>
        <taxon>Actinomycetes</taxon>
        <taxon>Mycobacteriales</taxon>
        <taxon>Nocardiaceae</taxon>
        <taxon>Rhodococcus</taxon>
        <taxon>Rhodococcus erythropolis group</taxon>
    </lineage>
</organism>
<dbReference type="AlphaFoldDB" id="A0A0C2WGM4"/>
<dbReference type="EMBL" id="MRBO01000684">
    <property type="protein sequence ID" value="KAB2582476.1"/>
    <property type="molecule type" value="Genomic_DNA"/>
</dbReference>
<reference evidence="1 2" key="1">
    <citation type="journal article" date="2017" name="Poromechanics V (2013)">
        <title>Genomic Characterization of the Arsenic-Tolerant Actinobacterium, &lt;i&gt;Rhodococcus erythropolis&lt;/i&gt; S43.</title>
        <authorList>
            <person name="Retamal-Morales G."/>
            <person name="Mehnert M."/>
            <person name="Schwabe R."/>
            <person name="Tischler D."/>
            <person name="Schloemann M."/>
            <person name="Levican G.J."/>
        </authorList>
    </citation>
    <scope>NUCLEOTIDE SEQUENCE [LARGE SCALE GENOMIC DNA]</scope>
    <source>
        <strain evidence="1 2">S43</strain>
    </source>
</reference>
<dbReference type="RefSeq" id="WP_003941898.1">
    <property type="nucleotide sequence ID" value="NZ_CP195194.1"/>
</dbReference>
<dbReference type="InterPro" id="IPR019639">
    <property type="entry name" value="DUF2505"/>
</dbReference>
<evidence type="ECO:0008006" key="3">
    <source>
        <dbReference type="Google" id="ProtNLM"/>
    </source>
</evidence>
<evidence type="ECO:0000313" key="1">
    <source>
        <dbReference type="EMBL" id="KAB2582476.1"/>
    </source>
</evidence>
<protein>
    <recommendedName>
        <fullName evidence="3">DUF2505 domain-containing protein</fullName>
    </recommendedName>
</protein>
<name>A0A0C2WGM4_RHOER</name>
<gene>
    <name evidence="1" type="ORF">BS297_25555</name>
</gene>
<proteinExistence type="predicted"/>
<dbReference type="Proteomes" id="UP000325576">
    <property type="component" value="Unassembled WGS sequence"/>
</dbReference>